<protein>
    <submittedName>
        <fullName evidence="1">Uncharacterized protein</fullName>
    </submittedName>
</protein>
<proteinExistence type="predicted"/>
<sequence>MVNIQRAFREFNRRDEGALVAAHRIRRRAGNPLNNAAARRRAAAAGDLELAGGSPRPLTSHRMIEEKTEQQEAREIGHSSYTRQKRCWTPYARLGSAQRGSVALPEAAVARKILLKHICLHAYCRGSIASDGCPSFNGK</sequence>
<dbReference type="AlphaFoldDB" id="A0A4C1UAQ8"/>
<gene>
    <name evidence="1" type="ORF">EVAR_22257_1</name>
</gene>
<comment type="caution">
    <text evidence="1">The sequence shown here is derived from an EMBL/GenBank/DDBJ whole genome shotgun (WGS) entry which is preliminary data.</text>
</comment>
<dbReference type="Proteomes" id="UP000299102">
    <property type="component" value="Unassembled WGS sequence"/>
</dbReference>
<dbReference type="EMBL" id="BGZK01000150">
    <property type="protein sequence ID" value="GBP23399.1"/>
    <property type="molecule type" value="Genomic_DNA"/>
</dbReference>
<keyword evidence="2" id="KW-1185">Reference proteome</keyword>
<reference evidence="1 2" key="1">
    <citation type="journal article" date="2019" name="Commun. Biol.">
        <title>The bagworm genome reveals a unique fibroin gene that provides high tensile strength.</title>
        <authorList>
            <person name="Kono N."/>
            <person name="Nakamura H."/>
            <person name="Ohtoshi R."/>
            <person name="Tomita M."/>
            <person name="Numata K."/>
            <person name="Arakawa K."/>
        </authorList>
    </citation>
    <scope>NUCLEOTIDE SEQUENCE [LARGE SCALE GENOMIC DNA]</scope>
</reference>
<name>A0A4C1UAQ8_EUMVA</name>
<organism evidence="1 2">
    <name type="scientific">Eumeta variegata</name>
    <name type="common">Bagworm moth</name>
    <name type="synonym">Eumeta japonica</name>
    <dbReference type="NCBI Taxonomy" id="151549"/>
    <lineage>
        <taxon>Eukaryota</taxon>
        <taxon>Metazoa</taxon>
        <taxon>Ecdysozoa</taxon>
        <taxon>Arthropoda</taxon>
        <taxon>Hexapoda</taxon>
        <taxon>Insecta</taxon>
        <taxon>Pterygota</taxon>
        <taxon>Neoptera</taxon>
        <taxon>Endopterygota</taxon>
        <taxon>Lepidoptera</taxon>
        <taxon>Glossata</taxon>
        <taxon>Ditrysia</taxon>
        <taxon>Tineoidea</taxon>
        <taxon>Psychidae</taxon>
        <taxon>Oiketicinae</taxon>
        <taxon>Eumeta</taxon>
    </lineage>
</organism>
<evidence type="ECO:0000313" key="2">
    <source>
        <dbReference type="Proteomes" id="UP000299102"/>
    </source>
</evidence>
<accession>A0A4C1UAQ8</accession>
<evidence type="ECO:0000313" key="1">
    <source>
        <dbReference type="EMBL" id="GBP23399.1"/>
    </source>
</evidence>